<dbReference type="InterPro" id="IPR036962">
    <property type="entry name" value="Glyco_hydro_3_N_sf"/>
</dbReference>
<dbReference type="GO" id="GO:0009254">
    <property type="term" value="P:peptidoglycan turnover"/>
    <property type="evidence" value="ECO:0007669"/>
    <property type="project" value="TreeGrafter"/>
</dbReference>
<keyword evidence="4" id="KW-0378">Hydrolase</keyword>
<dbReference type="RefSeq" id="WP_089284812.1">
    <property type="nucleotide sequence ID" value="NZ_FZOJ01000032.1"/>
</dbReference>
<protein>
    <recommendedName>
        <fullName evidence="3">beta-N-acetylhexosaminidase</fullName>
        <ecNumber evidence="3">3.2.1.52</ecNumber>
    </recommendedName>
</protein>
<dbReference type="InterPro" id="IPR017853">
    <property type="entry name" value="GH"/>
</dbReference>
<dbReference type="PROSITE" id="PS51257">
    <property type="entry name" value="PROKAR_LIPOPROTEIN"/>
    <property type="match status" value="1"/>
</dbReference>
<dbReference type="OrthoDB" id="9805821at2"/>
<dbReference type="InterPro" id="IPR050226">
    <property type="entry name" value="NagZ_Beta-hexosaminidase"/>
</dbReference>
<proteinExistence type="inferred from homology"/>
<name>A0A239J0T5_9FIRM</name>
<dbReference type="GO" id="GO:0005975">
    <property type="term" value="P:carbohydrate metabolic process"/>
    <property type="evidence" value="ECO:0007669"/>
    <property type="project" value="InterPro"/>
</dbReference>
<dbReference type="InterPro" id="IPR001764">
    <property type="entry name" value="Glyco_hydro_3_N"/>
</dbReference>
<sequence>MKRCLTILLILSLYILAGCNSLTDENVKPEDQKRDEAVYPEEKEEEIYDEIIERDLYIDELMEKMTLQQKVGQVFMPAFRYDKNQLPILVLNDEIRFAIEEYHLGGIIFFSENIDTIDQTQKLIQDMQSMSNTPLFIAIDEEGGMVSRLNRGTNLPATRLPGNKKLGETREPELAYEVGKLLGRELSSLGVNMNFAPVADINTNPKNPVIGDRSFGDEPHIVGEMVAQMVRGLQEESVSAVVKHFPGHGDTLLDTHDGAVTVPHNIERLETIEFLPFKRGIDEEVDGVMLAHLQVPNITKGSLPATFSEEIVKDLLRQELKHDKLIITDALEMLAISKYWAPDEAAILAFKAGADILLMPQSLEKAYEGLLKAVEKEMISIERLDASVRRILMVKYERGILFKNENNLDPRKILGSQEHQKIVERILKERE</sequence>
<evidence type="ECO:0000259" key="7">
    <source>
        <dbReference type="Pfam" id="PF00933"/>
    </source>
</evidence>
<keyword evidence="6" id="KW-0732">Signal</keyword>
<feature type="signal peptide" evidence="6">
    <location>
        <begin position="1"/>
        <end position="17"/>
    </location>
</feature>
<evidence type="ECO:0000313" key="8">
    <source>
        <dbReference type="EMBL" id="SNS99375.1"/>
    </source>
</evidence>
<evidence type="ECO:0000313" key="9">
    <source>
        <dbReference type="Proteomes" id="UP000198304"/>
    </source>
</evidence>
<dbReference type="Gene3D" id="3.20.20.300">
    <property type="entry name" value="Glycoside hydrolase, family 3, N-terminal domain"/>
    <property type="match status" value="1"/>
</dbReference>
<evidence type="ECO:0000256" key="4">
    <source>
        <dbReference type="ARBA" id="ARBA00022801"/>
    </source>
</evidence>
<feature type="domain" description="Glycoside hydrolase family 3 N-terminal" evidence="7">
    <location>
        <begin position="66"/>
        <end position="393"/>
    </location>
</feature>
<gene>
    <name evidence="8" type="ORF">SAMN05446037_103217</name>
</gene>
<evidence type="ECO:0000256" key="5">
    <source>
        <dbReference type="ARBA" id="ARBA00023295"/>
    </source>
</evidence>
<comment type="catalytic activity">
    <reaction evidence="1">
        <text>Hydrolysis of terminal non-reducing N-acetyl-D-hexosamine residues in N-acetyl-beta-D-hexosaminides.</text>
        <dbReference type="EC" id="3.2.1.52"/>
    </reaction>
</comment>
<evidence type="ECO:0000256" key="2">
    <source>
        <dbReference type="ARBA" id="ARBA00005336"/>
    </source>
</evidence>
<feature type="chain" id="PRO_5038771593" description="beta-N-acetylhexosaminidase" evidence="6">
    <location>
        <begin position="18"/>
        <end position="431"/>
    </location>
</feature>
<dbReference type="AlphaFoldDB" id="A0A239J0T5"/>
<dbReference type="PANTHER" id="PTHR30480">
    <property type="entry name" value="BETA-HEXOSAMINIDASE-RELATED"/>
    <property type="match status" value="1"/>
</dbReference>
<accession>A0A239J0T5</accession>
<dbReference type="SUPFAM" id="SSF51445">
    <property type="entry name" value="(Trans)glycosidases"/>
    <property type="match status" value="1"/>
</dbReference>
<keyword evidence="9" id="KW-1185">Reference proteome</keyword>
<evidence type="ECO:0000256" key="1">
    <source>
        <dbReference type="ARBA" id="ARBA00001231"/>
    </source>
</evidence>
<evidence type="ECO:0000256" key="6">
    <source>
        <dbReference type="SAM" id="SignalP"/>
    </source>
</evidence>
<evidence type="ECO:0000256" key="3">
    <source>
        <dbReference type="ARBA" id="ARBA00012663"/>
    </source>
</evidence>
<dbReference type="GO" id="GO:0004563">
    <property type="term" value="F:beta-N-acetylhexosaminidase activity"/>
    <property type="evidence" value="ECO:0007669"/>
    <property type="project" value="UniProtKB-EC"/>
</dbReference>
<dbReference type="EC" id="3.2.1.52" evidence="3"/>
<dbReference type="EMBL" id="FZOJ01000032">
    <property type="protein sequence ID" value="SNS99375.1"/>
    <property type="molecule type" value="Genomic_DNA"/>
</dbReference>
<dbReference type="Pfam" id="PF00933">
    <property type="entry name" value="Glyco_hydro_3"/>
    <property type="match status" value="1"/>
</dbReference>
<comment type="similarity">
    <text evidence="2">Belongs to the glycosyl hydrolase 3 family.</text>
</comment>
<dbReference type="PANTHER" id="PTHR30480:SF13">
    <property type="entry name" value="BETA-HEXOSAMINIDASE"/>
    <property type="match status" value="1"/>
</dbReference>
<dbReference type="Proteomes" id="UP000198304">
    <property type="component" value="Unassembled WGS sequence"/>
</dbReference>
<organism evidence="8 9">
    <name type="scientific">Anaerovirgula multivorans</name>
    <dbReference type="NCBI Taxonomy" id="312168"/>
    <lineage>
        <taxon>Bacteria</taxon>
        <taxon>Bacillati</taxon>
        <taxon>Bacillota</taxon>
        <taxon>Clostridia</taxon>
        <taxon>Peptostreptococcales</taxon>
        <taxon>Natronincolaceae</taxon>
        <taxon>Anaerovirgula</taxon>
    </lineage>
</organism>
<keyword evidence="5" id="KW-0326">Glycosidase</keyword>
<reference evidence="8 9" key="1">
    <citation type="submission" date="2017-06" db="EMBL/GenBank/DDBJ databases">
        <authorList>
            <person name="Kim H.J."/>
            <person name="Triplett B.A."/>
        </authorList>
    </citation>
    <scope>NUCLEOTIDE SEQUENCE [LARGE SCALE GENOMIC DNA]</scope>
    <source>
        <strain evidence="8 9">SCA</strain>
    </source>
</reference>